<dbReference type="EMBL" id="AP006716">
    <property type="protein sequence ID" value="BAE03803.1"/>
    <property type="molecule type" value="Genomic_DNA"/>
</dbReference>
<dbReference type="KEGG" id="sha:SH0494"/>
<reference evidence="1 2" key="1">
    <citation type="journal article" date="2005" name="J. Bacteriol.">
        <title>Whole-genome sequencing of Staphylococcus haemolyticus uncovers the extreme plasticity of its genome and the evolution of human-colonizing staphylococcal species.</title>
        <authorList>
            <person name="Takeuchi F."/>
            <person name="Watanabe S."/>
            <person name="Baba T."/>
            <person name="Yuzawa H."/>
            <person name="Ito T."/>
            <person name="Morimoto Y."/>
            <person name="Kuroda M."/>
            <person name="Cui L."/>
            <person name="Takahashi M."/>
            <person name="Ankai A."/>
            <person name="Baba S."/>
            <person name="Fukui S."/>
            <person name="Lee J.C."/>
            <person name="Hiramatsu K."/>
        </authorList>
    </citation>
    <scope>NUCLEOTIDE SEQUENCE [LARGE SCALE GENOMIC DNA]</scope>
    <source>
        <strain evidence="1 2">JCSC1435</strain>
    </source>
</reference>
<gene>
    <name evidence="1" type="ordered locus">SH0494</name>
</gene>
<sequence length="31" mass="3394">MGQNYLKIQCPILNSSYFASTIAHFSSSPTS</sequence>
<dbReference type="AlphaFoldDB" id="Q4L972"/>
<accession>Q4L972</accession>
<proteinExistence type="predicted"/>
<evidence type="ECO:0000313" key="1">
    <source>
        <dbReference type="EMBL" id="BAE03803.1"/>
    </source>
</evidence>
<protein>
    <submittedName>
        <fullName evidence="1">Uncharacterized protein</fullName>
    </submittedName>
</protein>
<organism evidence="1 2">
    <name type="scientific">Staphylococcus haemolyticus (strain JCSC1435)</name>
    <dbReference type="NCBI Taxonomy" id="279808"/>
    <lineage>
        <taxon>Bacteria</taxon>
        <taxon>Bacillati</taxon>
        <taxon>Bacillota</taxon>
        <taxon>Bacilli</taxon>
        <taxon>Bacillales</taxon>
        <taxon>Staphylococcaceae</taxon>
        <taxon>Staphylococcus</taxon>
    </lineage>
</organism>
<dbReference type="HOGENOM" id="CLU_3398636_0_0_9"/>
<name>Q4L972_STAHJ</name>
<evidence type="ECO:0000313" key="2">
    <source>
        <dbReference type="Proteomes" id="UP000000543"/>
    </source>
</evidence>
<dbReference type="Proteomes" id="UP000000543">
    <property type="component" value="Chromosome"/>
</dbReference>